<organism evidence="3 4">
    <name type="scientific">Peribacillus asahii</name>
    <dbReference type="NCBI Taxonomy" id="228899"/>
    <lineage>
        <taxon>Bacteria</taxon>
        <taxon>Bacillati</taxon>
        <taxon>Bacillota</taxon>
        <taxon>Bacilli</taxon>
        <taxon>Bacillales</taxon>
        <taxon>Bacillaceae</taxon>
        <taxon>Peribacillus</taxon>
    </lineage>
</organism>
<gene>
    <name evidence="3" type="ORF">BAOM_0527</name>
</gene>
<feature type="transmembrane region" description="Helical" evidence="1">
    <location>
        <begin position="289"/>
        <end position="309"/>
    </location>
</feature>
<evidence type="ECO:0000313" key="3">
    <source>
        <dbReference type="EMBL" id="AZV41183.1"/>
    </source>
</evidence>
<dbReference type="Proteomes" id="UP000283095">
    <property type="component" value="Chromosome"/>
</dbReference>
<evidence type="ECO:0000313" key="4">
    <source>
        <dbReference type="Proteomes" id="UP000283095"/>
    </source>
</evidence>
<proteinExistence type="predicted"/>
<name>A0A3T0KLJ4_9BACI</name>
<feature type="domain" description="GGDEF" evidence="2">
    <location>
        <begin position="347"/>
        <end position="494"/>
    </location>
</feature>
<dbReference type="NCBIfam" id="TIGR00254">
    <property type="entry name" value="GGDEF"/>
    <property type="match status" value="1"/>
</dbReference>
<dbReference type="InterPro" id="IPR000160">
    <property type="entry name" value="GGDEF_dom"/>
</dbReference>
<dbReference type="CDD" id="cd01949">
    <property type="entry name" value="GGDEF"/>
    <property type="match status" value="1"/>
</dbReference>
<keyword evidence="1" id="KW-1133">Transmembrane helix</keyword>
<dbReference type="KEGG" id="pasa:BAOM_0527"/>
<dbReference type="PANTHER" id="PTHR46663">
    <property type="entry name" value="DIGUANYLATE CYCLASE DGCT-RELATED"/>
    <property type="match status" value="1"/>
</dbReference>
<reference evidence="3 4" key="1">
    <citation type="submission" date="2018-01" db="EMBL/GenBank/DDBJ databases">
        <title>Bacillus asahii Genome sequencing and assembly.</title>
        <authorList>
            <person name="Jiang H."/>
            <person name="Feng Y."/>
            <person name="Zhao F."/>
            <person name="Lin X."/>
        </authorList>
    </citation>
    <scope>NUCLEOTIDE SEQUENCE [LARGE SCALE GENOMIC DNA]</scope>
    <source>
        <strain evidence="3 4">OM18</strain>
    </source>
</reference>
<protein>
    <submittedName>
        <fullName evidence="3">Putative diguanylate cyclase YegE</fullName>
    </submittedName>
</protein>
<dbReference type="Gene3D" id="3.30.70.270">
    <property type="match status" value="1"/>
</dbReference>
<accession>A0A3T0KLJ4</accession>
<evidence type="ECO:0000259" key="2">
    <source>
        <dbReference type="PROSITE" id="PS50887"/>
    </source>
</evidence>
<keyword evidence="1" id="KW-0472">Membrane</keyword>
<sequence>MMMTLFSVLLILLLSLVDMNRMSQKLIEDHETKIELVEMNIVQVLKDVDQAYVIFDNSIAKVMEKNSMELLEQYEKNSNFNEWNFKALKNELGMDVYIINNENTIIHSSFQKDIGINFSQCCKEFSELLDDRRINGGFTHDGVDIQQKTGELKKFSYLPTKDHQYIIELGYDLQNDEIFNKFNFLKTIEELKEKYEFIENIAIYNNDGYLIGESSPEGNRLGVDRRKYLEWLEDDEDTLLFSDTYKGKDVVYKYVKYHSAESRGHSTTRLVEIVYNEDAVQEELSKNKLAFIFQFVGTLILAIILAFLITKMVAKPMYLAFHDGLTGLKNRAAFESEVNEVLMKHKKKFGMLLLDLDNFKVVNDALGHDKGDILLKYVAAYMKQTLPEGTFIARFGGDEFAIVIENISDQEELQKIACFIIDALNRPWINDCDSTSELLSQGNKILHSKNVTVSVGGVLYPNDGTDLEALYKHADDALYYSKSLGKNMYMYYGALEEKERSQQSLS</sequence>
<dbReference type="SUPFAM" id="SSF55073">
    <property type="entry name" value="Nucleotide cyclase"/>
    <property type="match status" value="1"/>
</dbReference>
<dbReference type="InterPro" id="IPR029787">
    <property type="entry name" value="Nucleotide_cyclase"/>
</dbReference>
<dbReference type="PANTHER" id="PTHR46663:SF2">
    <property type="entry name" value="GGDEF DOMAIN-CONTAINING PROTEIN"/>
    <property type="match status" value="1"/>
</dbReference>
<dbReference type="InterPro" id="IPR052163">
    <property type="entry name" value="DGC-Regulatory_Protein"/>
</dbReference>
<dbReference type="Pfam" id="PF00990">
    <property type="entry name" value="GGDEF"/>
    <property type="match status" value="1"/>
</dbReference>
<dbReference type="EMBL" id="CP026095">
    <property type="protein sequence ID" value="AZV41183.1"/>
    <property type="molecule type" value="Genomic_DNA"/>
</dbReference>
<dbReference type="AlphaFoldDB" id="A0A3T0KLJ4"/>
<dbReference type="SMART" id="SM00267">
    <property type="entry name" value="GGDEF"/>
    <property type="match status" value="1"/>
</dbReference>
<dbReference type="PROSITE" id="PS50887">
    <property type="entry name" value="GGDEF"/>
    <property type="match status" value="1"/>
</dbReference>
<keyword evidence="1" id="KW-0812">Transmembrane</keyword>
<dbReference type="InterPro" id="IPR043128">
    <property type="entry name" value="Rev_trsase/Diguanyl_cyclase"/>
</dbReference>
<evidence type="ECO:0000256" key="1">
    <source>
        <dbReference type="SAM" id="Phobius"/>
    </source>
</evidence>